<dbReference type="InterPro" id="IPR036699">
    <property type="entry name" value="YehR-like_sf"/>
</dbReference>
<sequence>MKKFLAFACAAVLLAGCGSSEPKKETKTCSMEEAGMKMSIKMDAEDDVIKKMEMSYVFPGSMLGGDVSKLKEDDLKTMGDAVLSQLGIKEGEGIAAVFKADGKDLKATINIDLTKADTDILKKQFKMEGNTKNIKLSETVKSGEADGATCK</sequence>
<gene>
    <name evidence="1" type="ORF">H9Q80_04780</name>
</gene>
<evidence type="ECO:0000313" key="1">
    <source>
        <dbReference type="EMBL" id="QNM13270.1"/>
    </source>
</evidence>
<protein>
    <submittedName>
        <fullName evidence="1">DUF1307 domain-containing protein</fullName>
    </submittedName>
</protein>
<dbReference type="Proteomes" id="UP000515856">
    <property type="component" value="Chromosome"/>
</dbReference>
<dbReference type="PROSITE" id="PS51257">
    <property type="entry name" value="PROKAR_LIPOPROTEIN"/>
    <property type="match status" value="1"/>
</dbReference>
<name>A0A7G9GR38_9FIRM</name>
<reference evidence="1 2" key="1">
    <citation type="submission" date="2020-08" db="EMBL/GenBank/DDBJ databases">
        <authorList>
            <person name="Liu C."/>
            <person name="Sun Q."/>
        </authorList>
    </citation>
    <scope>NUCLEOTIDE SEQUENCE [LARGE SCALE GENOMIC DNA]</scope>
    <source>
        <strain evidence="1 2">NSJ-61</strain>
    </source>
</reference>
<evidence type="ECO:0000313" key="2">
    <source>
        <dbReference type="Proteomes" id="UP000515856"/>
    </source>
</evidence>
<dbReference type="Gene3D" id="3.30.1830.10">
    <property type="entry name" value="YehR-like"/>
    <property type="match status" value="1"/>
</dbReference>
<keyword evidence="2" id="KW-1185">Reference proteome</keyword>
<dbReference type="KEGG" id="ehn:H9Q80_04780"/>
<proteinExistence type="predicted"/>
<dbReference type="EMBL" id="CP060636">
    <property type="protein sequence ID" value="QNM13270.1"/>
    <property type="molecule type" value="Genomic_DNA"/>
</dbReference>
<organism evidence="1 2">
    <name type="scientific">[Eubacterium] hominis</name>
    <dbReference type="NCBI Taxonomy" id="2764325"/>
    <lineage>
        <taxon>Bacteria</taxon>
        <taxon>Bacillati</taxon>
        <taxon>Bacillota</taxon>
        <taxon>Erysipelotrichia</taxon>
        <taxon>Erysipelotrichales</taxon>
        <taxon>Erysipelotrichaceae</taxon>
        <taxon>Amedibacillus</taxon>
    </lineage>
</organism>
<dbReference type="SUPFAM" id="SSF160704">
    <property type="entry name" value="YehR-like"/>
    <property type="match status" value="1"/>
</dbReference>
<accession>A0A7G9GR38</accession>
<dbReference type="AlphaFoldDB" id="A0A7G9GR38"/>
<dbReference type="RefSeq" id="WP_158552281.1">
    <property type="nucleotide sequence ID" value="NZ_CP060636.1"/>
</dbReference>